<name>A0A540KC57_MALBA</name>
<feature type="region of interest" description="Disordered" evidence="1">
    <location>
        <begin position="1"/>
        <end position="37"/>
    </location>
</feature>
<evidence type="ECO:0000256" key="1">
    <source>
        <dbReference type="SAM" id="MobiDB-lite"/>
    </source>
</evidence>
<accession>A0A540KC57</accession>
<dbReference type="EMBL" id="VIEB01001488">
    <property type="protein sequence ID" value="TQD71805.1"/>
    <property type="molecule type" value="Genomic_DNA"/>
</dbReference>
<keyword evidence="3" id="KW-1185">Reference proteome</keyword>
<evidence type="ECO:0000313" key="3">
    <source>
        <dbReference type="Proteomes" id="UP000315295"/>
    </source>
</evidence>
<proteinExistence type="predicted"/>
<evidence type="ECO:0000313" key="2">
    <source>
        <dbReference type="EMBL" id="TQD71805.1"/>
    </source>
</evidence>
<dbReference type="Proteomes" id="UP000315295">
    <property type="component" value="Unassembled WGS sequence"/>
</dbReference>
<organism evidence="2 3">
    <name type="scientific">Malus baccata</name>
    <name type="common">Siberian crab apple</name>
    <name type="synonym">Pyrus baccata</name>
    <dbReference type="NCBI Taxonomy" id="106549"/>
    <lineage>
        <taxon>Eukaryota</taxon>
        <taxon>Viridiplantae</taxon>
        <taxon>Streptophyta</taxon>
        <taxon>Embryophyta</taxon>
        <taxon>Tracheophyta</taxon>
        <taxon>Spermatophyta</taxon>
        <taxon>Magnoliopsida</taxon>
        <taxon>eudicotyledons</taxon>
        <taxon>Gunneridae</taxon>
        <taxon>Pentapetalae</taxon>
        <taxon>rosids</taxon>
        <taxon>fabids</taxon>
        <taxon>Rosales</taxon>
        <taxon>Rosaceae</taxon>
        <taxon>Amygdaloideae</taxon>
        <taxon>Maleae</taxon>
        <taxon>Malus</taxon>
    </lineage>
</organism>
<sequence length="180" mass="20280">MNKRFHPYEGQSGQSGQGGERYHCLDDGYGQPKLSDRGKRSFRVFDNMSQVGHIRRAPKKGFHDPERIILKMKSLKPLSIANDKPFWAAKASAWRGENTKRNRMTRAATNEPLSSRAMMPTPPVLLSSHHAPSTLIFKEPKGGLIQFTTGETAVEWVRGAWSYILWDQTLMGPNPLNSTT</sequence>
<comment type="caution">
    <text evidence="2">The sequence shown here is derived from an EMBL/GenBank/DDBJ whole genome shotgun (WGS) entry which is preliminary data.</text>
</comment>
<dbReference type="AlphaFoldDB" id="A0A540KC57"/>
<protein>
    <submittedName>
        <fullName evidence="2">Uncharacterized protein</fullName>
    </submittedName>
</protein>
<gene>
    <name evidence="2" type="ORF">C1H46_042673</name>
</gene>
<reference evidence="2 3" key="1">
    <citation type="journal article" date="2019" name="G3 (Bethesda)">
        <title>Sequencing of a Wild Apple (Malus baccata) Genome Unravels the Differences Between Cultivated and Wild Apple Species Regarding Disease Resistance and Cold Tolerance.</title>
        <authorList>
            <person name="Chen X."/>
        </authorList>
    </citation>
    <scope>NUCLEOTIDE SEQUENCE [LARGE SCALE GENOMIC DNA]</scope>
    <source>
        <strain evidence="3">cv. Shandingzi</strain>
        <tissue evidence="2">Leaves</tissue>
    </source>
</reference>